<evidence type="ECO:0000313" key="2">
    <source>
        <dbReference type="EMBL" id="CEG62297.1"/>
    </source>
</evidence>
<reference evidence="2" key="2">
    <citation type="submission" date="2014-09" db="EMBL/GenBank/DDBJ databases">
        <authorList>
            <person name="GOMEZ-VALERO Laura"/>
        </authorList>
    </citation>
    <scope>NUCLEOTIDE SEQUENCE</scope>
    <source>
        <strain evidence="2">ATCC33218</strain>
    </source>
</reference>
<dbReference type="EMBL" id="LN614830">
    <property type="protein sequence ID" value="CEG62297.1"/>
    <property type="molecule type" value="Genomic_DNA"/>
</dbReference>
<protein>
    <recommendedName>
        <fullName evidence="6">DUF2490 domain-containing protein</fullName>
    </recommendedName>
</protein>
<dbReference type="InterPro" id="IPR019619">
    <property type="entry name" value="DUF2490"/>
</dbReference>
<organism evidence="2 4">
    <name type="scientific">Legionella micdadei</name>
    <name type="common">Tatlockia micdadei</name>
    <dbReference type="NCBI Taxonomy" id="451"/>
    <lineage>
        <taxon>Bacteria</taxon>
        <taxon>Pseudomonadati</taxon>
        <taxon>Pseudomonadota</taxon>
        <taxon>Gammaproteobacteria</taxon>
        <taxon>Legionellales</taxon>
        <taxon>Legionellaceae</taxon>
        <taxon>Legionella</taxon>
    </lineage>
</organism>
<evidence type="ECO:0000313" key="5">
    <source>
        <dbReference type="Proteomes" id="UP000182998"/>
    </source>
</evidence>
<name>A0A098GJY4_LEGMI</name>
<dbReference type="OrthoDB" id="5381041at2"/>
<sequence length="238" mass="27786">MHQIRSCLFFCLLILGGWVAKGVCATQRDFQVWPNLTVISRFSHDDTTLGHVRCWLEGQERIGNDSKRLTQTLLRPGLGYAITRNLSIWVGYAWIHTNFPLTTSPFNENRIWQQLLWVKTTPHLTFTSRTRMEQRFFQNDPNNNKVAYRARQFTKIAIPLKANSKLSFVSFDEIFWHKNDYIGRNGRGFDQNRVFIGLGYTINSNATTEIGYMNQFIRRFGVPNFLSNVVSVNFFLNF</sequence>
<evidence type="ECO:0000313" key="4">
    <source>
        <dbReference type="Proteomes" id="UP000032414"/>
    </source>
</evidence>
<reference evidence="3 5" key="3">
    <citation type="submission" date="2016-10" db="EMBL/GenBank/DDBJ databases">
        <authorList>
            <person name="Varghese N."/>
            <person name="Submissions S."/>
        </authorList>
    </citation>
    <scope>NUCLEOTIDE SEQUENCE [LARGE SCALE GENOMIC DNA]</scope>
    <source>
        <strain evidence="3 5">ATCC 33218</strain>
    </source>
</reference>
<feature type="signal peptide" evidence="1">
    <location>
        <begin position="1"/>
        <end position="20"/>
    </location>
</feature>
<evidence type="ECO:0008006" key="6">
    <source>
        <dbReference type="Google" id="ProtNLM"/>
    </source>
</evidence>
<keyword evidence="1" id="KW-0732">Signal</keyword>
<reference evidence="4" key="1">
    <citation type="submission" date="2014-09" db="EMBL/GenBank/DDBJ databases">
        <authorList>
            <person name="Gomez-Valero L."/>
        </authorList>
    </citation>
    <scope>NUCLEOTIDE SEQUENCE [LARGE SCALE GENOMIC DNA]</scope>
    <source>
        <strain evidence="4">ATCC33218</strain>
    </source>
</reference>
<dbReference type="Pfam" id="PF10677">
    <property type="entry name" value="DUF2490"/>
    <property type="match status" value="1"/>
</dbReference>
<dbReference type="AlphaFoldDB" id="A0A098GJY4"/>
<dbReference type="RefSeq" id="WP_082050762.1">
    <property type="nucleotide sequence ID" value="NZ_JBLTLH010000002.1"/>
</dbReference>
<dbReference type="HOGENOM" id="CLU_089264_1_0_6"/>
<keyword evidence="5" id="KW-1185">Reference proteome</keyword>
<dbReference type="KEGG" id="tmc:LMI_3071"/>
<dbReference type="EMBL" id="FMVN01000003">
    <property type="protein sequence ID" value="SCY04467.1"/>
    <property type="molecule type" value="Genomic_DNA"/>
</dbReference>
<dbReference type="STRING" id="451.B6N58_14125"/>
<dbReference type="PATRIC" id="fig|451.8.peg.870"/>
<proteinExistence type="predicted"/>
<gene>
    <name evidence="2" type="ORF">LMI_3071</name>
    <name evidence="3" type="ORF">SAMN02982997_00697</name>
</gene>
<evidence type="ECO:0000256" key="1">
    <source>
        <dbReference type="SAM" id="SignalP"/>
    </source>
</evidence>
<accession>A0A098GJY4</accession>
<feature type="chain" id="PRO_5009750868" description="DUF2490 domain-containing protein" evidence="1">
    <location>
        <begin position="21"/>
        <end position="238"/>
    </location>
</feature>
<dbReference type="Proteomes" id="UP000032414">
    <property type="component" value="Chromosome I"/>
</dbReference>
<evidence type="ECO:0000313" key="3">
    <source>
        <dbReference type="EMBL" id="SCY04467.1"/>
    </source>
</evidence>
<dbReference type="Proteomes" id="UP000182998">
    <property type="component" value="Unassembled WGS sequence"/>
</dbReference>